<dbReference type="GO" id="GO:0034388">
    <property type="term" value="C:Pwp2p-containing subcomplex of 90S preribosome"/>
    <property type="evidence" value="ECO:0007669"/>
    <property type="project" value="TreeGrafter"/>
</dbReference>
<organism evidence="7 8">
    <name type="scientific">Cylicocyclus nassatus</name>
    <name type="common">Nematode worm</name>
    <dbReference type="NCBI Taxonomy" id="53992"/>
    <lineage>
        <taxon>Eukaryota</taxon>
        <taxon>Metazoa</taxon>
        <taxon>Ecdysozoa</taxon>
        <taxon>Nematoda</taxon>
        <taxon>Chromadorea</taxon>
        <taxon>Rhabditida</taxon>
        <taxon>Rhabditina</taxon>
        <taxon>Rhabditomorpha</taxon>
        <taxon>Strongyloidea</taxon>
        <taxon>Strongylidae</taxon>
        <taxon>Cylicocyclus</taxon>
    </lineage>
</organism>
<dbReference type="InterPro" id="IPR055347">
    <property type="entry name" value="UTP6_N"/>
</dbReference>
<dbReference type="InterPro" id="IPR011990">
    <property type="entry name" value="TPR-like_helical_dom_sf"/>
</dbReference>
<keyword evidence="4" id="KW-0539">Nucleus</keyword>
<name>A0AA36H5F6_CYLNA</name>
<evidence type="ECO:0000256" key="2">
    <source>
        <dbReference type="ARBA" id="ARBA00022552"/>
    </source>
</evidence>
<gene>
    <name evidence="7" type="ORF">CYNAS_LOCUS15891</name>
</gene>
<dbReference type="GO" id="GO:0032040">
    <property type="term" value="C:small-subunit processome"/>
    <property type="evidence" value="ECO:0007669"/>
    <property type="project" value="TreeGrafter"/>
</dbReference>
<protein>
    <recommendedName>
        <fullName evidence="6">U3 small nucleolar RNA-associated protein 6 N-terminal domain-containing protein</fullName>
    </recommendedName>
</protein>
<keyword evidence="2" id="KW-0698">rRNA processing</keyword>
<dbReference type="Gene3D" id="1.25.40.10">
    <property type="entry name" value="Tetratricopeptide repeat domain"/>
    <property type="match status" value="1"/>
</dbReference>
<evidence type="ECO:0000256" key="4">
    <source>
        <dbReference type="ARBA" id="ARBA00023242"/>
    </source>
</evidence>
<dbReference type="InterPro" id="IPR013949">
    <property type="entry name" value="Utp6"/>
</dbReference>
<dbReference type="PANTHER" id="PTHR23271">
    <property type="entry name" value="HEPATOCELLULAR CARCINOMA-ASSOCIATED ANTIGEN 66"/>
    <property type="match status" value="1"/>
</dbReference>
<evidence type="ECO:0000256" key="3">
    <source>
        <dbReference type="ARBA" id="ARBA00022737"/>
    </source>
</evidence>
<dbReference type="GO" id="GO:0030515">
    <property type="term" value="F:snoRNA binding"/>
    <property type="evidence" value="ECO:0007669"/>
    <property type="project" value="InterPro"/>
</dbReference>
<dbReference type="GO" id="GO:0000462">
    <property type="term" value="P:maturation of SSU-rRNA from tricistronic rRNA transcript (SSU-rRNA, 5.8S rRNA, LSU-rRNA)"/>
    <property type="evidence" value="ECO:0007669"/>
    <property type="project" value="InterPro"/>
</dbReference>
<evidence type="ECO:0000313" key="7">
    <source>
        <dbReference type="EMBL" id="CAJ0603908.1"/>
    </source>
</evidence>
<feature type="region of interest" description="Disordered" evidence="5">
    <location>
        <begin position="624"/>
        <end position="652"/>
    </location>
</feature>
<feature type="domain" description="U3 small nucleolar RNA-associated protein 6 N-terminal" evidence="6">
    <location>
        <begin position="9"/>
        <end position="80"/>
    </location>
</feature>
<feature type="compositionally biased region" description="Basic residues" evidence="5">
    <location>
        <begin position="633"/>
        <end position="652"/>
    </location>
</feature>
<keyword evidence="8" id="KW-1185">Reference proteome</keyword>
<keyword evidence="3" id="KW-0677">Repeat</keyword>
<dbReference type="PANTHER" id="PTHR23271:SF1">
    <property type="entry name" value="U3 SMALL NUCLEOLAR RNA-ASSOCIATED PROTEIN 6 HOMOLOG"/>
    <property type="match status" value="1"/>
</dbReference>
<dbReference type="AlphaFoldDB" id="A0AA36H5F6"/>
<accession>A0AA36H5F6</accession>
<dbReference type="Proteomes" id="UP001176961">
    <property type="component" value="Unassembled WGS sequence"/>
</dbReference>
<reference evidence="7" key="1">
    <citation type="submission" date="2023-07" db="EMBL/GenBank/DDBJ databases">
        <authorList>
            <consortium name="CYATHOMIX"/>
        </authorList>
    </citation>
    <scope>NUCLEOTIDE SEQUENCE</scope>
    <source>
        <strain evidence="7">N/A</strain>
    </source>
</reference>
<dbReference type="EMBL" id="CATQJL010000305">
    <property type="protein sequence ID" value="CAJ0603908.1"/>
    <property type="molecule type" value="Genomic_DNA"/>
</dbReference>
<comment type="subcellular location">
    <subcellularLocation>
        <location evidence="1">Nucleus</location>
        <location evidence="1">Nucleolus</location>
    </subcellularLocation>
</comment>
<proteinExistence type="predicted"/>
<dbReference type="Pfam" id="PF08640">
    <property type="entry name" value="U3_assoc_6"/>
    <property type="match status" value="1"/>
</dbReference>
<evidence type="ECO:0000256" key="1">
    <source>
        <dbReference type="ARBA" id="ARBA00004604"/>
    </source>
</evidence>
<sequence>MGEFVEQSLESLLPTFEQLSFVQLFTESEVAAFIKRCRQFEYRLNKHEKTPRDFDLYADYLCDFLKLLKARRTRMQYWQKLKIIDRPLLKKVASIYRRAADRFQGDFHRWEKLISFLSEHTMRRELAAAYTRALQIHGQNENLRRDFALWQFFSAASPQNARTQILASLRLFPHSPLLYTAFFTIELHFVEKVLKRRKFITEERGKRKKDADESDTERVYDEEVSDSIMNLDVVRTVIEQALSAVPPAQASGMLVEMWKECSNVTLVPNIEKIKNFLVDKLKEFDNEDTRLFEIEEACKGGSSKFDAFESAVAKTPTEKMYRLYLEWLRELSTKDAFSEMKTRSLLRKICEGGWMTSKDWVELEKSMEEAEDEFDDQFLEKCSQQRPESARLWQIYLERRLEGSSDPSQFRELCNRALEKVDPEESFPIWELAIDHTIINAPSEVEQVFQDAIKHSLTSVSSRIKILFVDYLKQLLDDKVITLKQYKDRITKLVSSKPNSSDFYCHVHRIELDRADPDVKFAGSVLNAAVIEESATVEAVILYAKWALKYDISKFHVVHQTGLKLFKGVELDHFLVEWTKLVQNLASDVVKNDQDNVVKEGEATSPKPVAKAKEEECITTVAVDDNEKESKKPVKRRSVLRKGSPRKVTKLR</sequence>
<evidence type="ECO:0000313" key="8">
    <source>
        <dbReference type="Proteomes" id="UP001176961"/>
    </source>
</evidence>
<evidence type="ECO:0000259" key="6">
    <source>
        <dbReference type="Pfam" id="PF08640"/>
    </source>
</evidence>
<comment type="caution">
    <text evidence="7">The sequence shown here is derived from an EMBL/GenBank/DDBJ whole genome shotgun (WGS) entry which is preliminary data.</text>
</comment>
<evidence type="ECO:0000256" key="5">
    <source>
        <dbReference type="SAM" id="MobiDB-lite"/>
    </source>
</evidence>